<evidence type="ECO:0000313" key="2">
    <source>
        <dbReference type="Proteomes" id="UP000828048"/>
    </source>
</evidence>
<evidence type="ECO:0000313" key="1">
    <source>
        <dbReference type="EMBL" id="KAH7856116.1"/>
    </source>
</evidence>
<sequence length="135" mass="15649">MAFANMLRRSASAIAPLANRLAATVTHHHSSPLFPSLTLSPHPPRTQFPSILHYSSTPKEPSKFSEKRNIQDHKRRLLAAKFELKRNLYKAICKDPNLPTELRERHRHKLSKLPRNSSFESVLVETTKFIEQRFR</sequence>
<dbReference type="EMBL" id="CM037161">
    <property type="protein sequence ID" value="KAH7856116.1"/>
    <property type="molecule type" value="Genomic_DNA"/>
</dbReference>
<name>A0ACB7YRV5_9ERIC</name>
<keyword evidence="2" id="KW-1185">Reference proteome</keyword>
<protein>
    <submittedName>
        <fullName evidence="1">Uncharacterized protein</fullName>
    </submittedName>
</protein>
<comment type="caution">
    <text evidence="1">The sequence shown here is derived from an EMBL/GenBank/DDBJ whole genome shotgun (WGS) entry which is preliminary data.</text>
</comment>
<gene>
    <name evidence="1" type="ORF">Vadar_032884</name>
</gene>
<accession>A0ACB7YRV5</accession>
<dbReference type="Proteomes" id="UP000828048">
    <property type="component" value="Chromosome 11"/>
</dbReference>
<proteinExistence type="predicted"/>
<reference evidence="1 2" key="1">
    <citation type="journal article" date="2021" name="Hortic Res">
        <title>High-quality reference genome and annotation aids understanding of berry development for evergreen blueberry (Vaccinium darrowii).</title>
        <authorList>
            <person name="Yu J."/>
            <person name="Hulse-Kemp A.M."/>
            <person name="Babiker E."/>
            <person name="Staton M."/>
        </authorList>
    </citation>
    <scope>NUCLEOTIDE SEQUENCE [LARGE SCALE GENOMIC DNA]</scope>
    <source>
        <strain evidence="2">cv. NJ 8807/NJ 8810</strain>
        <tissue evidence="1">Young leaf</tissue>
    </source>
</reference>
<organism evidence="1 2">
    <name type="scientific">Vaccinium darrowii</name>
    <dbReference type="NCBI Taxonomy" id="229202"/>
    <lineage>
        <taxon>Eukaryota</taxon>
        <taxon>Viridiplantae</taxon>
        <taxon>Streptophyta</taxon>
        <taxon>Embryophyta</taxon>
        <taxon>Tracheophyta</taxon>
        <taxon>Spermatophyta</taxon>
        <taxon>Magnoliopsida</taxon>
        <taxon>eudicotyledons</taxon>
        <taxon>Gunneridae</taxon>
        <taxon>Pentapetalae</taxon>
        <taxon>asterids</taxon>
        <taxon>Ericales</taxon>
        <taxon>Ericaceae</taxon>
        <taxon>Vaccinioideae</taxon>
        <taxon>Vaccinieae</taxon>
        <taxon>Vaccinium</taxon>
    </lineage>
</organism>